<keyword evidence="9" id="KW-1185">Reference proteome</keyword>
<evidence type="ECO:0000259" key="6">
    <source>
        <dbReference type="Pfam" id="PF04542"/>
    </source>
</evidence>
<dbReference type="InterPro" id="IPR013325">
    <property type="entry name" value="RNA_pol_sigma_r2"/>
</dbReference>
<dbReference type="InterPro" id="IPR007627">
    <property type="entry name" value="RNA_pol_sigma70_r2"/>
</dbReference>
<gene>
    <name evidence="8" type="ORF">PbJCM13498_19730</name>
</gene>
<dbReference type="Proteomes" id="UP000391834">
    <property type="component" value="Unassembled WGS sequence"/>
</dbReference>
<dbReference type="RefSeq" id="WP_025862978.1">
    <property type="nucleotide sequence ID" value="NZ_BLAX01000001.1"/>
</dbReference>
<dbReference type="InterPro" id="IPR036388">
    <property type="entry name" value="WH-like_DNA-bd_sf"/>
</dbReference>
<keyword evidence="2" id="KW-0805">Transcription regulation</keyword>
<reference evidence="8 9" key="1">
    <citation type="submission" date="2019-10" db="EMBL/GenBank/DDBJ databases">
        <title>Prolixibacter strains distinguished by the presence of nitrate reductase genes were adept at nitrate-dependent anaerobic corrosion of metallic iron and carbon steel.</title>
        <authorList>
            <person name="Iino T."/>
            <person name="Shono N."/>
            <person name="Ito K."/>
            <person name="Nakamura R."/>
            <person name="Sueoka K."/>
            <person name="Harayama S."/>
            <person name="Ohkuma M."/>
        </authorList>
    </citation>
    <scope>NUCLEOTIDE SEQUENCE [LARGE SCALE GENOMIC DNA]</scope>
    <source>
        <strain evidence="8 9">JCM 13498</strain>
    </source>
</reference>
<name>A0A5M4AYY3_9BACT</name>
<evidence type="ECO:0000313" key="9">
    <source>
        <dbReference type="Proteomes" id="UP000391834"/>
    </source>
</evidence>
<evidence type="ECO:0000256" key="4">
    <source>
        <dbReference type="ARBA" id="ARBA00023125"/>
    </source>
</evidence>
<dbReference type="EMBL" id="BLAX01000001">
    <property type="protein sequence ID" value="GET33110.1"/>
    <property type="molecule type" value="Genomic_DNA"/>
</dbReference>
<keyword evidence="3" id="KW-0731">Sigma factor</keyword>
<dbReference type="InterPro" id="IPR014284">
    <property type="entry name" value="RNA_pol_sigma-70_dom"/>
</dbReference>
<dbReference type="SUPFAM" id="SSF88946">
    <property type="entry name" value="Sigma2 domain of RNA polymerase sigma factors"/>
    <property type="match status" value="1"/>
</dbReference>
<evidence type="ECO:0000256" key="5">
    <source>
        <dbReference type="ARBA" id="ARBA00023163"/>
    </source>
</evidence>
<proteinExistence type="inferred from homology"/>
<feature type="domain" description="RNA polymerase sigma-70 region 2" evidence="6">
    <location>
        <begin position="18"/>
        <end position="80"/>
    </location>
</feature>
<comment type="similarity">
    <text evidence="1">Belongs to the sigma-70 factor family. ECF subfamily.</text>
</comment>
<dbReference type="AlphaFoldDB" id="A0A5M4AYY3"/>
<dbReference type="GO" id="GO:0016987">
    <property type="term" value="F:sigma factor activity"/>
    <property type="evidence" value="ECO:0007669"/>
    <property type="project" value="UniProtKB-KW"/>
</dbReference>
<dbReference type="Pfam" id="PF08281">
    <property type="entry name" value="Sigma70_r4_2"/>
    <property type="match status" value="1"/>
</dbReference>
<dbReference type="NCBIfam" id="TIGR02937">
    <property type="entry name" value="sigma70-ECF"/>
    <property type="match status" value="1"/>
</dbReference>
<dbReference type="Gene3D" id="1.10.1740.10">
    <property type="match status" value="1"/>
</dbReference>
<dbReference type="InterPro" id="IPR013324">
    <property type="entry name" value="RNA_pol_sigma_r3/r4-like"/>
</dbReference>
<evidence type="ECO:0008006" key="10">
    <source>
        <dbReference type="Google" id="ProtNLM"/>
    </source>
</evidence>
<evidence type="ECO:0000256" key="2">
    <source>
        <dbReference type="ARBA" id="ARBA00023015"/>
    </source>
</evidence>
<dbReference type="OrthoDB" id="9782108at2"/>
<evidence type="ECO:0000256" key="1">
    <source>
        <dbReference type="ARBA" id="ARBA00010641"/>
    </source>
</evidence>
<evidence type="ECO:0000259" key="7">
    <source>
        <dbReference type="Pfam" id="PF08281"/>
    </source>
</evidence>
<dbReference type="GO" id="GO:0003677">
    <property type="term" value="F:DNA binding"/>
    <property type="evidence" value="ECO:0007669"/>
    <property type="project" value="UniProtKB-KW"/>
</dbReference>
<dbReference type="PANTHER" id="PTHR43133">
    <property type="entry name" value="RNA POLYMERASE ECF-TYPE SIGMA FACTO"/>
    <property type="match status" value="1"/>
</dbReference>
<dbReference type="Pfam" id="PF04542">
    <property type="entry name" value="Sigma70_r2"/>
    <property type="match status" value="1"/>
</dbReference>
<keyword evidence="5" id="KW-0804">Transcription</keyword>
<keyword evidence="4" id="KW-0238">DNA-binding</keyword>
<dbReference type="InterPro" id="IPR013249">
    <property type="entry name" value="RNA_pol_sigma70_r4_t2"/>
</dbReference>
<accession>A0A5M4AYY3</accession>
<protein>
    <recommendedName>
        <fullName evidence="10">RNA polymerase sigma factor</fullName>
    </recommendedName>
</protein>
<dbReference type="Gene3D" id="1.10.10.10">
    <property type="entry name" value="Winged helix-like DNA-binding domain superfamily/Winged helix DNA-binding domain"/>
    <property type="match status" value="1"/>
</dbReference>
<dbReference type="SUPFAM" id="SSF88659">
    <property type="entry name" value="Sigma3 and sigma4 domains of RNA polymerase sigma factors"/>
    <property type="match status" value="1"/>
</dbReference>
<dbReference type="PANTHER" id="PTHR43133:SF8">
    <property type="entry name" value="RNA POLYMERASE SIGMA FACTOR HI_1459-RELATED"/>
    <property type="match status" value="1"/>
</dbReference>
<dbReference type="GO" id="GO:0006352">
    <property type="term" value="P:DNA-templated transcription initiation"/>
    <property type="evidence" value="ECO:0007669"/>
    <property type="project" value="InterPro"/>
</dbReference>
<dbReference type="InterPro" id="IPR039425">
    <property type="entry name" value="RNA_pol_sigma-70-like"/>
</dbReference>
<evidence type="ECO:0000313" key="8">
    <source>
        <dbReference type="EMBL" id="GET33110.1"/>
    </source>
</evidence>
<organism evidence="8 9">
    <name type="scientific">Prolixibacter bellariivorans</name>
    <dbReference type="NCBI Taxonomy" id="314319"/>
    <lineage>
        <taxon>Bacteria</taxon>
        <taxon>Pseudomonadati</taxon>
        <taxon>Bacteroidota</taxon>
        <taxon>Bacteroidia</taxon>
        <taxon>Marinilabiliales</taxon>
        <taxon>Prolixibacteraceae</taxon>
        <taxon>Prolixibacter</taxon>
    </lineage>
</organism>
<sequence length="189" mass="22275">MEEKSSSKLSPEKWLDLHGDYLFNFAVSRVFSPDLAKDLIQDSFVSALHNQSSFRGESSERTWLVAILKRKIIDHYRKQNVRKEEPIADSSSPFRQEGILKGHWDEMHAPQHEFVEKDNLYDNNEFMRILNYCLSLLPPRLAAIFSLKVVEEMDTEDVCKEMDVTPSNIWTMLHRSRLKLRACIERNWF</sequence>
<evidence type="ECO:0000256" key="3">
    <source>
        <dbReference type="ARBA" id="ARBA00023082"/>
    </source>
</evidence>
<feature type="domain" description="RNA polymerase sigma factor 70 region 4 type 2" evidence="7">
    <location>
        <begin position="129"/>
        <end position="180"/>
    </location>
</feature>
<comment type="caution">
    <text evidence="8">The sequence shown here is derived from an EMBL/GenBank/DDBJ whole genome shotgun (WGS) entry which is preliminary data.</text>
</comment>